<keyword evidence="2" id="KW-0732">Signal</keyword>
<dbReference type="Gene3D" id="3.40.190.10">
    <property type="entry name" value="Periplasmic binding protein-like II"/>
    <property type="match status" value="1"/>
</dbReference>
<dbReference type="EMBL" id="NJIH01000006">
    <property type="protein sequence ID" value="OWT60106.1"/>
    <property type="molecule type" value="Genomic_DNA"/>
</dbReference>
<dbReference type="InterPro" id="IPR042100">
    <property type="entry name" value="Bug_dom1"/>
</dbReference>
<protein>
    <recommendedName>
        <fullName evidence="5">LacI family transcriptional regulator</fullName>
    </recommendedName>
</protein>
<dbReference type="PANTHER" id="PTHR42928:SF5">
    <property type="entry name" value="BLR1237 PROTEIN"/>
    <property type="match status" value="1"/>
</dbReference>
<comment type="similarity">
    <text evidence="1">Belongs to the UPF0065 (bug) family.</text>
</comment>
<accession>A0A225MFJ0</accession>
<reference evidence="4" key="1">
    <citation type="submission" date="2017-06" db="EMBL/GenBank/DDBJ databases">
        <title>Herbaspirillum phytohormonus sp. nov., isolated from the root nodule of Robinia pseudoacacia in lead-zinc mine.</title>
        <authorList>
            <person name="Fan M."/>
            <person name="Lin Y."/>
        </authorList>
    </citation>
    <scope>NUCLEOTIDE SEQUENCE [LARGE SCALE GENOMIC DNA]</scope>
    <source>
        <strain evidence="4">SC-089</strain>
    </source>
</reference>
<organism evidence="3 4">
    <name type="scientific">Candidimonas nitroreducens</name>
    <dbReference type="NCBI Taxonomy" id="683354"/>
    <lineage>
        <taxon>Bacteria</taxon>
        <taxon>Pseudomonadati</taxon>
        <taxon>Pseudomonadota</taxon>
        <taxon>Betaproteobacteria</taxon>
        <taxon>Burkholderiales</taxon>
        <taxon>Alcaligenaceae</taxon>
        <taxon>Candidimonas</taxon>
    </lineage>
</organism>
<dbReference type="SUPFAM" id="SSF53850">
    <property type="entry name" value="Periplasmic binding protein-like II"/>
    <property type="match status" value="1"/>
</dbReference>
<evidence type="ECO:0008006" key="5">
    <source>
        <dbReference type="Google" id="ProtNLM"/>
    </source>
</evidence>
<evidence type="ECO:0000313" key="4">
    <source>
        <dbReference type="Proteomes" id="UP000214603"/>
    </source>
</evidence>
<dbReference type="PANTHER" id="PTHR42928">
    <property type="entry name" value="TRICARBOXYLATE-BINDING PROTEIN"/>
    <property type="match status" value="1"/>
</dbReference>
<dbReference type="Proteomes" id="UP000214603">
    <property type="component" value="Unassembled WGS sequence"/>
</dbReference>
<dbReference type="Pfam" id="PF03401">
    <property type="entry name" value="TctC"/>
    <property type="match status" value="1"/>
</dbReference>
<feature type="chain" id="PRO_5012488617" description="LacI family transcriptional regulator" evidence="2">
    <location>
        <begin position="29"/>
        <end position="326"/>
    </location>
</feature>
<dbReference type="RefSeq" id="WP_088603364.1">
    <property type="nucleotide sequence ID" value="NZ_NJIH01000006.1"/>
</dbReference>
<dbReference type="PIRSF" id="PIRSF017082">
    <property type="entry name" value="YflP"/>
    <property type="match status" value="1"/>
</dbReference>
<keyword evidence="4" id="KW-1185">Reference proteome</keyword>
<evidence type="ECO:0000313" key="3">
    <source>
        <dbReference type="EMBL" id="OWT60106.1"/>
    </source>
</evidence>
<evidence type="ECO:0000256" key="2">
    <source>
        <dbReference type="SAM" id="SignalP"/>
    </source>
</evidence>
<feature type="signal peptide" evidence="2">
    <location>
        <begin position="1"/>
        <end position="28"/>
    </location>
</feature>
<comment type="caution">
    <text evidence="3">The sequence shown here is derived from an EMBL/GenBank/DDBJ whole genome shotgun (WGS) entry which is preliminary data.</text>
</comment>
<evidence type="ECO:0000256" key="1">
    <source>
        <dbReference type="ARBA" id="ARBA00006987"/>
    </source>
</evidence>
<proteinExistence type="inferred from homology"/>
<dbReference type="Gene3D" id="3.40.190.150">
    <property type="entry name" value="Bordetella uptake gene, domain 1"/>
    <property type="match status" value="1"/>
</dbReference>
<sequence length="326" mass="34325">MNRRSFVAAASTAALYSTWLGLARAAQAGFPSRPLHLIVPLAPGGGTDAVSRLVAIEMGKILGQAVVVENRSGGSGTIGMMAVVRADPDGYTLLTGTPSLSIDPSLRHDMKFDPLKDLQPVSLFSKVPYVLVSAKKLGDITISQLIEKAKAAPKSITVASPGVGSGGHLAAELFQLMAGVEFTHIPYKGSGPAMNDLRGGRVDILFGTTPAVAQSIRAGSLHPLGISSTQRSRILPEVPTIAESGVPGYSTYSWYGAWVPAHTPRDVIEKLNAAIRKALESPKVKQAIELDGGEPEPTTPEAAGRFLKAEIDKWHDVIARAGIKPQ</sequence>
<dbReference type="AlphaFoldDB" id="A0A225MFJ0"/>
<dbReference type="OrthoDB" id="8679134at2"/>
<dbReference type="InterPro" id="IPR005064">
    <property type="entry name" value="BUG"/>
</dbReference>
<name>A0A225MFJ0_9BURK</name>
<gene>
    <name evidence="3" type="ORF">CEY11_10540</name>
</gene>
<dbReference type="CDD" id="cd13578">
    <property type="entry name" value="PBP2_Bug27"/>
    <property type="match status" value="1"/>
</dbReference>